<dbReference type="InterPro" id="IPR012341">
    <property type="entry name" value="6hp_glycosidase-like_sf"/>
</dbReference>
<dbReference type="AlphaFoldDB" id="A0A2V3PUH9"/>
<feature type="binding site" evidence="6">
    <location>
        <position position="630"/>
    </location>
    <ligand>
        <name>substrate</name>
    </ligand>
</feature>
<dbReference type="InterPro" id="IPR008397">
    <property type="entry name" value="Alginate_lyase_dom"/>
</dbReference>
<comment type="caution">
    <text evidence="9">The sequence shown here is derived from an EMBL/GenBank/DDBJ whole genome shotgun (WGS) entry which is preliminary data.</text>
</comment>
<evidence type="ECO:0000256" key="5">
    <source>
        <dbReference type="PIRSR" id="PIRSR610905-1"/>
    </source>
</evidence>
<dbReference type="GO" id="GO:0000272">
    <property type="term" value="P:polysaccharide catabolic process"/>
    <property type="evidence" value="ECO:0007669"/>
    <property type="project" value="TreeGrafter"/>
</dbReference>
<dbReference type="InterPro" id="IPR008928">
    <property type="entry name" value="6-hairpin_glycosidase_sf"/>
</dbReference>
<dbReference type="InterPro" id="IPR052369">
    <property type="entry name" value="UG_Glycosaminoglycan_Hydrolase"/>
</dbReference>
<dbReference type="PANTHER" id="PTHR36845">
    <property type="entry name" value="HYDROLASE, PUTATIVE (AFU_ORTHOLOGUE AFUA_7G05090)-RELATED"/>
    <property type="match status" value="1"/>
</dbReference>
<dbReference type="InterPro" id="IPR008929">
    <property type="entry name" value="Chondroitin_lyas"/>
</dbReference>
<dbReference type="Pfam" id="PF05426">
    <property type="entry name" value="Alginate_lyase"/>
    <property type="match status" value="1"/>
</dbReference>
<feature type="binding site" evidence="6">
    <location>
        <position position="626"/>
    </location>
    <ligand>
        <name>substrate</name>
    </ligand>
</feature>
<keyword evidence="3" id="KW-0456">Lyase</keyword>
<dbReference type="Proteomes" id="UP000247973">
    <property type="component" value="Unassembled WGS sequence"/>
</dbReference>
<dbReference type="RefSeq" id="WP_110311180.1">
    <property type="nucleotide sequence ID" value="NZ_QICL01000016.1"/>
</dbReference>
<reference evidence="9 10" key="1">
    <citation type="submission" date="2018-03" db="EMBL/GenBank/DDBJ databases">
        <title>Genomic Encyclopedia of Archaeal and Bacterial Type Strains, Phase II (KMG-II): from individual species to whole genera.</title>
        <authorList>
            <person name="Goeker M."/>
        </authorList>
    </citation>
    <scope>NUCLEOTIDE SEQUENCE [LARGE SCALE GENOMIC DNA]</scope>
    <source>
        <strain evidence="9 10">DSM 100214</strain>
    </source>
</reference>
<name>A0A2V3PUH9_9BACT</name>
<feature type="active site" description="Nucleophile" evidence="5">
    <location>
        <position position="494"/>
    </location>
</feature>
<feature type="active site" description="Proton donor" evidence="5">
    <location>
        <position position="554"/>
    </location>
</feature>
<dbReference type="PANTHER" id="PTHR36845:SF1">
    <property type="entry name" value="HYDROLASE, PUTATIVE (AFU_ORTHOLOGUE AFUA_7G05090)-RELATED"/>
    <property type="match status" value="1"/>
</dbReference>
<protein>
    <submittedName>
        <fullName evidence="9">Glycosyl hydrolase family 88</fullName>
    </submittedName>
</protein>
<dbReference type="GO" id="GO:0016829">
    <property type="term" value="F:lyase activity"/>
    <property type="evidence" value="ECO:0007669"/>
    <property type="project" value="UniProtKB-KW"/>
</dbReference>
<dbReference type="EMBL" id="QICL01000016">
    <property type="protein sequence ID" value="PXV63035.1"/>
    <property type="molecule type" value="Genomic_DNA"/>
</dbReference>
<sequence length="777" mass="89447">MKKTYILLLVLIGMMSTANAQWIWDINKMTSVKADINSLTYSSAYRLLLQDADRAMQKKPLSVLDKKPIPPSGDRHDYVSLSRYVWPDPAKADGLPYTHRDGESNPELENYDRNPLGEMAGAVSTLSIAYFFSGDERYAEKAVEFLRVWFLNEKTKMNPNLNYAQFIPGLNESKGRATGLIDTYSFVDMLNSVKLLEKSKSYTQKDKDGLQKWFSEFTEWFESSEQGIGESNAVNNHGLAYDVQLATYFLFSGNNEGAKRVVDEFPAKRMFTQIEPDGKQPQELRRTLAFGYSEYNIRHMIDMFAIAKHFGKDLHKIESPDGRSFYRAVDYLSSFLGKDVSEFPYQQISDWDEKQQALCEDLYRIVDLDPSKQNYLALYKKNSKQKMTDRNRLLFGAPDVIDEVFAFTTRQYDYAFQCMAKALSMTDKKNLVNPRTVEEDGSLRMVSPRDWCSGFFPGALWYVYGYTKENQWKEKANRQSLLIEGEKMDRGTHDLGFKLFCSFGNGYKLTSDNHYKEVLLQSAETLSKRFNPKIGAIRSWDHNRDKWQFPVIIDNMMNLELLFWAAETSGNKKYYDIADKHAKTTLKNHFRNDYSSYHVVSYDTISGKVEKKQTHQGYSDPSAWARGQAWALYGYTLSYRYTKNADYLKLAEQVAKFVFSNPNMPADLVPYWDFNDPSIPNAPRDASAACIIASALYELSEYSANKKQYITWADTILGSLIDNYMAQEGTTQGFLLLHSTGNYPKSDEIDAPIVYADYYFLEALSRKKNMENNKTGY</sequence>
<gene>
    <name evidence="9" type="ORF">CLV62_11676</name>
</gene>
<evidence type="ECO:0000313" key="10">
    <source>
        <dbReference type="Proteomes" id="UP000247973"/>
    </source>
</evidence>
<feature type="chain" id="PRO_5015923360" evidence="7">
    <location>
        <begin position="21"/>
        <end position="777"/>
    </location>
</feature>
<evidence type="ECO:0000256" key="1">
    <source>
        <dbReference type="ARBA" id="ARBA00022729"/>
    </source>
</evidence>
<accession>A0A2V3PUH9</accession>
<dbReference type="Gene3D" id="1.50.10.100">
    <property type="entry name" value="Chondroitin AC/alginate lyase"/>
    <property type="match status" value="1"/>
</dbReference>
<dbReference type="Pfam" id="PF07470">
    <property type="entry name" value="Glyco_hydro_88"/>
    <property type="match status" value="1"/>
</dbReference>
<feature type="binding site" evidence="6">
    <location>
        <position position="494"/>
    </location>
    <ligand>
        <name>substrate</name>
    </ligand>
</feature>
<evidence type="ECO:0000259" key="8">
    <source>
        <dbReference type="Pfam" id="PF05426"/>
    </source>
</evidence>
<comment type="similarity">
    <text evidence="4">Belongs to the glycosyl hydrolase 88 family.</text>
</comment>
<dbReference type="GO" id="GO:0042597">
    <property type="term" value="C:periplasmic space"/>
    <property type="evidence" value="ECO:0007669"/>
    <property type="project" value="InterPro"/>
</dbReference>
<feature type="binding site" evidence="6">
    <location>
        <position position="614"/>
    </location>
    <ligand>
        <name>substrate</name>
    </ligand>
</feature>
<dbReference type="SUPFAM" id="SSF48208">
    <property type="entry name" value="Six-hairpin glycosidases"/>
    <property type="match status" value="1"/>
</dbReference>
<evidence type="ECO:0000256" key="7">
    <source>
        <dbReference type="SAM" id="SignalP"/>
    </source>
</evidence>
<keyword evidence="1 7" id="KW-0732">Signal</keyword>
<evidence type="ECO:0000256" key="2">
    <source>
        <dbReference type="ARBA" id="ARBA00022801"/>
    </source>
</evidence>
<dbReference type="GO" id="GO:0052757">
    <property type="term" value="F:chondroitin hydrolase activity"/>
    <property type="evidence" value="ECO:0007669"/>
    <property type="project" value="TreeGrafter"/>
</dbReference>
<organism evidence="9 10">
    <name type="scientific">Dysgonomonas alginatilytica</name>
    <dbReference type="NCBI Taxonomy" id="1605892"/>
    <lineage>
        <taxon>Bacteria</taxon>
        <taxon>Pseudomonadati</taxon>
        <taxon>Bacteroidota</taxon>
        <taxon>Bacteroidia</taxon>
        <taxon>Bacteroidales</taxon>
        <taxon>Dysgonomonadaceae</taxon>
        <taxon>Dysgonomonas</taxon>
    </lineage>
</organism>
<dbReference type="InterPro" id="IPR010905">
    <property type="entry name" value="Glyco_hydro_88"/>
</dbReference>
<dbReference type="Gene3D" id="1.50.10.10">
    <property type="match status" value="1"/>
</dbReference>
<evidence type="ECO:0000313" key="9">
    <source>
        <dbReference type="EMBL" id="PXV63035.1"/>
    </source>
</evidence>
<keyword evidence="2 9" id="KW-0378">Hydrolase</keyword>
<proteinExistence type="inferred from homology"/>
<evidence type="ECO:0000256" key="3">
    <source>
        <dbReference type="ARBA" id="ARBA00023239"/>
    </source>
</evidence>
<feature type="domain" description="Alginate lyase" evidence="8">
    <location>
        <begin position="66"/>
        <end position="339"/>
    </location>
</feature>
<evidence type="ECO:0000256" key="6">
    <source>
        <dbReference type="PIRSR" id="PIRSR610905-2"/>
    </source>
</evidence>
<feature type="signal peptide" evidence="7">
    <location>
        <begin position="1"/>
        <end position="20"/>
    </location>
</feature>
<dbReference type="OrthoDB" id="428577at2"/>
<feature type="binding site" evidence="6">
    <location>
        <position position="554"/>
    </location>
    <ligand>
        <name>substrate</name>
    </ligand>
</feature>
<evidence type="ECO:0000256" key="4">
    <source>
        <dbReference type="ARBA" id="ARBA00038358"/>
    </source>
</evidence>
<keyword evidence="10" id="KW-1185">Reference proteome</keyword>
<dbReference type="SUPFAM" id="SSF48230">
    <property type="entry name" value="Chondroitin AC/alginate lyase"/>
    <property type="match status" value="1"/>
</dbReference>